<keyword evidence="1" id="KW-0479">Metal-binding</keyword>
<reference evidence="8 9" key="1">
    <citation type="journal article" date="2014" name="Nat. Genet.">
        <title>Whole-genome sequence of a flatfish provides insights into ZW sex chromosome evolution and adaptation to a benthic lifestyle.</title>
        <authorList>
            <person name="Chen S."/>
            <person name="Zhang G."/>
            <person name="Shao C."/>
            <person name="Huang Q."/>
            <person name="Liu G."/>
            <person name="Zhang P."/>
            <person name="Song W."/>
            <person name="An N."/>
            <person name="Chalopin D."/>
            <person name="Volff J.N."/>
            <person name="Hong Y."/>
            <person name="Li Q."/>
            <person name="Sha Z."/>
            <person name="Zhou H."/>
            <person name="Xie M."/>
            <person name="Yu Q."/>
            <person name="Liu Y."/>
            <person name="Xiang H."/>
            <person name="Wang N."/>
            <person name="Wu K."/>
            <person name="Yang C."/>
            <person name="Zhou Q."/>
            <person name="Liao X."/>
            <person name="Yang L."/>
            <person name="Hu Q."/>
            <person name="Zhang J."/>
            <person name="Meng L."/>
            <person name="Jin L."/>
            <person name="Tian Y."/>
            <person name="Lian J."/>
            <person name="Yang J."/>
            <person name="Miao G."/>
            <person name="Liu S."/>
            <person name="Liang Z."/>
            <person name="Yan F."/>
            <person name="Li Y."/>
            <person name="Sun B."/>
            <person name="Zhang H."/>
            <person name="Zhang J."/>
            <person name="Zhu Y."/>
            <person name="Du M."/>
            <person name="Zhao Y."/>
            <person name="Schartl M."/>
            <person name="Tang Q."/>
            <person name="Wang J."/>
        </authorList>
    </citation>
    <scope>NUCLEOTIDE SEQUENCE</scope>
</reference>
<dbReference type="PROSITE" id="PS50157">
    <property type="entry name" value="ZINC_FINGER_C2H2_2"/>
    <property type="match status" value="4"/>
</dbReference>
<name>A0A3P8WQ20_CYNSE</name>
<proteinExistence type="predicted"/>
<dbReference type="PANTHER" id="PTHR24379:SF121">
    <property type="entry name" value="C2H2-TYPE DOMAIN-CONTAINING PROTEIN"/>
    <property type="match status" value="1"/>
</dbReference>
<dbReference type="Gene3D" id="3.30.160.60">
    <property type="entry name" value="Classic Zinc Finger"/>
    <property type="match status" value="2"/>
</dbReference>
<feature type="domain" description="C2H2-type" evidence="7">
    <location>
        <begin position="123"/>
        <end position="151"/>
    </location>
</feature>
<evidence type="ECO:0000313" key="9">
    <source>
        <dbReference type="Proteomes" id="UP000265120"/>
    </source>
</evidence>
<evidence type="ECO:0000256" key="1">
    <source>
        <dbReference type="ARBA" id="ARBA00022723"/>
    </source>
</evidence>
<dbReference type="AlphaFoldDB" id="A0A3P8WQ20"/>
<dbReference type="PANTHER" id="PTHR24379">
    <property type="entry name" value="KRAB AND ZINC FINGER DOMAIN-CONTAINING"/>
    <property type="match status" value="1"/>
</dbReference>
<keyword evidence="3 5" id="KW-0863">Zinc-finger</keyword>
<dbReference type="Ensembl" id="ENSCSET00000029244.1">
    <property type="protein sequence ID" value="ENSCSEP00000028849.1"/>
    <property type="gene ID" value="ENSCSEG00000018474.1"/>
</dbReference>
<dbReference type="InterPro" id="IPR013087">
    <property type="entry name" value="Znf_C2H2_type"/>
</dbReference>
<sequence>MPVEKNPTANRNSVGGLTASAFVAGRENDGLKSSAKRSSLEKKDALPEPGGPWSSQEFTCSLCKQMFSSRERLRAHEYHHTVPQMSHDWAGVKGLHYQAPLPELQFHQSLYRSTVAMSVPGRYSCSHCPARFTLKSNASRHEKTIHLKKKLLKCIHCLKHFRDRTDLHRHVSSMHSKVRHTCPACAKDFSTTQNLATHFEMLWIHVKALFSQLKPLQIFLQ</sequence>
<dbReference type="GeneTree" id="ENSGT00960000192140"/>
<dbReference type="InParanoid" id="A0A3P8WQ20"/>
<keyword evidence="2" id="KW-0677">Repeat</keyword>
<dbReference type="SMART" id="SM00355">
    <property type="entry name" value="ZnF_C2H2"/>
    <property type="match status" value="4"/>
</dbReference>
<evidence type="ECO:0000313" key="8">
    <source>
        <dbReference type="Ensembl" id="ENSCSEP00000028849.1"/>
    </source>
</evidence>
<dbReference type="SUPFAM" id="SSF57667">
    <property type="entry name" value="beta-beta-alpha zinc fingers"/>
    <property type="match status" value="1"/>
</dbReference>
<keyword evidence="4" id="KW-0862">Zinc</keyword>
<dbReference type="InterPro" id="IPR036236">
    <property type="entry name" value="Znf_C2H2_sf"/>
</dbReference>
<feature type="domain" description="C2H2-type" evidence="7">
    <location>
        <begin position="180"/>
        <end position="205"/>
    </location>
</feature>
<dbReference type="Proteomes" id="UP000265120">
    <property type="component" value="Chromosome 10"/>
</dbReference>
<dbReference type="Pfam" id="PF00096">
    <property type="entry name" value="zf-C2H2"/>
    <property type="match status" value="1"/>
</dbReference>
<dbReference type="PROSITE" id="PS00028">
    <property type="entry name" value="ZINC_FINGER_C2H2_1"/>
    <property type="match status" value="3"/>
</dbReference>
<dbReference type="GO" id="GO:0008270">
    <property type="term" value="F:zinc ion binding"/>
    <property type="evidence" value="ECO:0007669"/>
    <property type="project" value="UniProtKB-KW"/>
</dbReference>
<feature type="domain" description="C2H2-type" evidence="7">
    <location>
        <begin position="58"/>
        <end position="85"/>
    </location>
</feature>
<accession>A0A3P8WQ20</accession>
<evidence type="ECO:0000256" key="6">
    <source>
        <dbReference type="SAM" id="MobiDB-lite"/>
    </source>
</evidence>
<evidence type="ECO:0000256" key="3">
    <source>
        <dbReference type="ARBA" id="ARBA00022771"/>
    </source>
</evidence>
<evidence type="ECO:0000256" key="4">
    <source>
        <dbReference type="ARBA" id="ARBA00022833"/>
    </source>
</evidence>
<organism evidence="8 9">
    <name type="scientific">Cynoglossus semilaevis</name>
    <name type="common">Tongue sole</name>
    <dbReference type="NCBI Taxonomy" id="244447"/>
    <lineage>
        <taxon>Eukaryota</taxon>
        <taxon>Metazoa</taxon>
        <taxon>Chordata</taxon>
        <taxon>Craniata</taxon>
        <taxon>Vertebrata</taxon>
        <taxon>Euteleostomi</taxon>
        <taxon>Actinopterygii</taxon>
        <taxon>Neopterygii</taxon>
        <taxon>Teleostei</taxon>
        <taxon>Neoteleostei</taxon>
        <taxon>Acanthomorphata</taxon>
        <taxon>Carangaria</taxon>
        <taxon>Pleuronectiformes</taxon>
        <taxon>Pleuronectoidei</taxon>
        <taxon>Cynoglossidae</taxon>
        <taxon>Cynoglossinae</taxon>
        <taxon>Cynoglossus</taxon>
    </lineage>
</organism>
<evidence type="ECO:0000259" key="7">
    <source>
        <dbReference type="PROSITE" id="PS50157"/>
    </source>
</evidence>
<keyword evidence="9" id="KW-1185">Reference proteome</keyword>
<feature type="region of interest" description="Disordered" evidence="6">
    <location>
        <begin position="1"/>
        <end position="54"/>
    </location>
</feature>
<evidence type="ECO:0000256" key="2">
    <source>
        <dbReference type="ARBA" id="ARBA00022737"/>
    </source>
</evidence>
<reference evidence="8" key="3">
    <citation type="submission" date="2025-09" db="UniProtKB">
        <authorList>
            <consortium name="Ensembl"/>
        </authorList>
    </citation>
    <scope>IDENTIFICATION</scope>
</reference>
<reference evidence="8" key="2">
    <citation type="submission" date="2025-08" db="UniProtKB">
        <authorList>
            <consortium name="Ensembl"/>
        </authorList>
    </citation>
    <scope>IDENTIFICATION</scope>
</reference>
<evidence type="ECO:0000256" key="5">
    <source>
        <dbReference type="PROSITE-ProRule" id="PRU00042"/>
    </source>
</evidence>
<protein>
    <recommendedName>
        <fullName evidence="7">C2H2-type domain-containing protein</fullName>
    </recommendedName>
</protein>
<feature type="domain" description="C2H2-type" evidence="7">
    <location>
        <begin position="152"/>
        <end position="180"/>
    </location>
</feature>